<dbReference type="Pfam" id="PF07702">
    <property type="entry name" value="UTRA"/>
    <property type="match status" value="1"/>
</dbReference>
<dbReference type="InterPro" id="IPR011663">
    <property type="entry name" value="UTRA"/>
</dbReference>
<reference evidence="7" key="1">
    <citation type="journal article" date="2019" name="Int. J. Syst. Evol. Microbiol.">
        <title>The Global Catalogue of Microorganisms (GCM) 10K type strain sequencing project: providing services to taxonomists for standard genome sequencing and annotation.</title>
        <authorList>
            <consortium name="The Broad Institute Genomics Platform"/>
            <consortium name="The Broad Institute Genome Sequencing Center for Infectious Disease"/>
            <person name="Wu L."/>
            <person name="Ma J."/>
        </authorList>
    </citation>
    <scope>NUCLEOTIDE SEQUENCE [LARGE SCALE GENOMIC DNA]</scope>
    <source>
        <strain evidence="7">JCM 16902</strain>
    </source>
</reference>
<sequence length="287" mass="31665">MGKPPAYDDETTDAPTPPPKASRNEAAGQNAPDRANRALRARLPRYEQIALTLRERIESGELAPGQPIPSETAMIAEFGVSRITVRHAIAALRAAGLVITEHGRATHVRESLSLAPGSGLELDPSITRTEDQDGPRYRTWDAEGWADVETPSCYRTDAGTYADALAIPAAEPVFVLERQLIHATGVQIMHRTWLPFAVVDDLHLDDDPFRLPADLYQAFAAQGHELTWTDRTRAEMPRPDDVATLDIRQGIPLIVHVRITHGRDARPLLVEETRIPADRVTLIGRPI</sequence>
<feature type="region of interest" description="Disordered" evidence="4">
    <location>
        <begin position="1"/>
        <end position="35"/>
    </location>
</feature>
<evidence type="ECO:0000256" key="4">
    <source>
        <dbReference type="SAM" id="MobiDB-lite"/>
    </source>
</evidence>
<dbReference type="SUPFAM" id="SSF46785">
    <property type="entry name" value="Winged helix' DNA-binding domain"/>
    <property type="match status" value="1"/>
</dbReference>
<dbReference type="InterPro" id="IPR036390">
    <property type="entry name" value="WH_DNA-bd_sf"/>
</dbReference>
<dbReference type="InterPro" id="IPR036388">
    <property type="entry name" value="WH-like_DNA-bd_sf"/>
</dbReference>
<accession>A0ABP6ZQE1</accession>
<dbReference type="SUPFAM" id="SSF64288">
    <property type="entry name" value="Chorismate lyase-like"/>
    <property type="match status" value="1"/>
</dbReference>
<dbReference type="PANTHER" id="PTHR44846:SF17">
    <property type="entry name" value="GNTR-FAMILY TRANSCRIPTIONAL REGULATOR"/>
    <property type="match status" value="1"/>
</dbReference>
<keyword evidence="3" id="KW-0804">Transcription</keyword>
<evidence type="ECO:0000259" key="5">
    <source>
        <dbReference type="PROSITE" id="PS50949"/>
    </source>
</evidence>
<name>A0ABP6ZQE1_9ACTN</name>
<dbReference type="CDD" id="cd07377">
    <property type="entry name" value="WHTH_GntR"/>
    <property type="match status" value="1"/>
</dbReference>
<organism evidence="6 7">
    <name type="scientific">Kineosporia mesophila</name>
    <dbReference type="NCBI Taxonomy" id="566012"/>
    <lineage>
        <taxon>Bacteria</taxon>
        <taxon>Bacillati</taxon>
        <taxon>Actinomycetota</taxon>
        <taxon>Actinomycetes</taxon>
        <taxon>Kineosporiales</taxon>
        <taxon>Kineosporiaceae</taxon>
        <taxon>Kineosporia</taxon>
    </lineage>
</organism>
<evidence type="ECO:0000256" key="3">
    <source>
        <dbReference type="ARBA" id="ARBA00023163"/>
    </source>
</evidence>
<feature type="domain" description="HTH gntR-type" evidence="5">
    <location>
        <begin position="43"/>
        <end position="111"/>
    </location>
</feature>
<evidence type="ECO:0000256" key="1">
    <source>
        <dbReference type="ARBA" id="ARBA00023015"/>
    </source>
</evidence>
<comment type="caution">
    <text evidence="6">The sequence shown here is derived from an EMBL/GenBank/DDBJ whole genome shotgun (WGS) entry which is preliminary data.</text>
</comment>
<dbReference type="InterPro" id="IPR050679">
    <property type="entry name" value="Bact_HTH_transcr_reg"/>
</dbReference>
<dbReference type="Gene3D" id="1.10.10.10">
    <property type="entry name" value="Winged helix-like DNA-binding domain superfamily/Winged helix DNA-binding domain"/>
    <property type="match status" value="1"/>
</dbReference>
<proteinExistence type="predicted"/>
<dbReference type="Proteomes" id="UP001501074">
    <property type="component" value="Unassembled WGS sequence"/>
</dbReference>
<protein>
    <submittedName>
        <fullName evidence="6">GntR family transcriptional regulator</fullName>
    </submittedName>
</protein>
<dbReference type="PRINTS" id="PR00035">
    <property type="entry name" value="HTHGNTR"/>
</dbReference>
<evidence type="ECO:0000313" key="7">
    <source>
        <dbReference type="Proteomes" id="UP001501074"/>
    </source>
</evidence>
<dbReference type="PROSITE" id="PS50949">
    <property type="entry name" value="HTH_GNTR"/>
    <property type="match status" value="1"/>
</dbReference>
<gene>
    <name evidence="6" type="ORF">GCM10022223_36990</name>
</gene>
<dbReference type="SMART" id="SM00345">
    <property type="entry name" value="HTH_GNTR"/>
    <property type="match status" value="1"/>
</dbReference>
<evidence type="ECO:0000313" key="6">
    <source>
        <dbReference type="EMBL" id="GAA3617066.1"/>
    </source>
</evidence>
<dbReference type="InterPro" id="IPR028978">
    <property type="entry name" value="Chorismate_lyase_/UTRA_dom_sf"/>
</dbReference>
<evidence type="ECO:0000256" key="2">
    <source>
        <dbReference type="ARBA" id="ARBA00023125"/>
    </source>
</evidence>
<dbReference type="Gene3D" id="3.40.1410.10">
    <property type="entry name" value="Chorismate lyase-like"/>
    <property type="match status" value="1"/>
</dbReference>
<dbReference type="SMART" id="SM00866">
    <property type="entry name" value="UTRA"/>
    <property type="match status" value="1"/>
</dbReference>
<keyword evidence="7" id="KW-1185">Reference proteome</keyword>
<dbReference type="InterPro" id="IPR000524">
    <property type="entry name" value="Tscrpt_reg_HTH_GntR"/>
</dbReference>
<dbReference type="RefSeq" id="WP_231482560.1">
    <property type="nucleotide sequence ID" value="NZ_BAAAZO010000006.1"/>
</dbReference>
<dbReference type="PANTHER" id="PTHR44846">
    <property type="entry name" value="MANNOSYL-D-GLYCERATE TRANSPORT/METABOLISM SYSTEM REPRESSOR MNGR-RELATED"/>
    <property type="match status" value="1"/>
</dbReference>
<keyword evidence="1" id="KW-0805">Transcription regulation</keyword>
<dbReference type="EMBL" id="BAAAZO010000006">
    <property type="protein sequence ID" value="GAA3617066.1"/>
    <property type="molecule type" value="Genomic_DNA"/>
</dbReference>
<keyword evidence="2" id="KW-0238">DNA-binding</keyword>
<dbReference type="Pfam" id="PF00392">
    <property type="entry name" value="GntR"/>
    <property type="match status" value="1"/>
</dbReference>